<accession>A0ACC3YCJ9</accession>
<keyword evidence="2" id="KW-1185">Reference proteome</keyword>
<name>A0ACC3YCJ9_COLTU</name>
<evidence type="ECO:0000313" key="2">
    <source>
        <dbReference type="Proteomes" id="UP000805649"/>
    </source>
</evidence>
<evidence type="ECO:0000313" key="1">
    <source>
        <dbReference type="EMBL" id="KAL0929576.1"/>
    </source>
</evidence>
<dbReference type="Proteomes" id="UP000805649">
    <property type="component" value="Unassembled WGS sequence"/>
</dbReference>
<organism evidence="1 2">
    <name type="scientific">Colletotrichum truncatum</name>
    <name type="common">Anthracnose fungus</name>
    <name type="synonym">Colletotrichum capsici</name>
    <dbReference type="NCBI Taxonomy" id="5467"/>
    <lineage>
        <taxon>Eukaryota</taxon>
        <taxon>Fungi</taxon>
        <taxon>Dikarya</taxon>
        <taxon>Ascomycota</taxon>
        <taxon>Pezizomycotina</taxon>
        <taxon>Sordariomycetes</taxon>
        <taxon>Hypocreomycetidae</taxon>
        <taxon>Glomerellales</taxon>
        <taxon>Glomerellaceae</taxon>
        <taxon>Colletotrichum</taxon>
        <taxon>Colletotrichum truncatum species complex</taxon>
    </lineage>
</organism>
<comment type="caution">
    <text evidence="1">The sequence shown here is derived from an EMBL/GenBank/DDBJ whole genome shotgun (WGS) entry which is preliminary data.</text>
</comment>
<gene>
    <name evidence="1" type="ORF">CTRU02_215475</name>
</gene>
<reference evidence="1 2" key="1">
    <citation type="journal article" date="2020" name="Phytopathology">
        <title>Genome Sequence Resources of Colletotrichum truncatum, C. plurivorum, C. musicola, and C. sojae: Four Species Pathogenic to Soybean (Glycine max).</title>
        <authorList>
            <person name="Rogerio F."/>
            <person name="Boufleur T.R."/>
            <person name="Ciampi-Guillardi M."/>
            <person name="Sukno S.A."/>
            <person name="Thon M.R."/>
            <person name="Massola Junior N.S."/>
            <person name="Baroncelli R."/>
        </authorList>
    </citation>
    <scope>NUCLEOTIDE SEQUENCE [LARGE SCALE GENOMIC DNA]</scope>
    <source>
        <strain evidence="1 2">CMES1059</strain>
    </source>
</reference>
<sequence>MWPQQAQAADAVEILSKTPACAYDCVIDSFKSAACGLGDVTTCVCSNITLQAELSISAAVVEGDLCAAYPKASRSLAVERTIIVGSAVVFPTIVLRLFARARYAKRLWIDDYITILAAGLLGALATTYLYIAYIGFGMHYWTIQVGNGTVILKLLYVGSLLYAVLQAVGKLSIVLFLMRIFPLTSFQRLARALTLLIFLHGAALLIPSAIQCLPINSIWDRNITERRCVNLTAVGYSNSALAIAEDVAILVLPIPQIWRLQISLHRRLALLALFSIGFFACLTSMIRMKFLVQYADTFDATWDHVDIVMWSFIEQAAALLCASLPAARLLVVNLLAHLKSKHRSSSRSQQGHFRTQHTPDGITSLGVDEPRNQDTHEAQHSKKPDIPSPLRINTNGGITVTRAFEISWPGSKVSNHRDTTYDANLLSVPPATHYRG</sequence>
<dbReference type="EMBL" id="VUJX02000016">
    <property type="protein sequence ID" value="KAL0929576.1"/>
    <property type="molecule type" value="Genomic_DNA"/>
</dbReference>
<protein>
    <submittedName>
        <fullName evidence="1">Integral membrane protein</fullName>
    </submittedName>
</protein>
<proteinExistence type="predicted"/>